<feature type="domain" description="Hyphally-regulated cell wall protein N-terminal" evidence="6">
    <location>
        <begin position="2"/>
        <end position="49"/>
    </location>
</feature>
<gene>
    <name evidence="7" type="ORF">C6P45_004284</name>
</gene>
<evidence type="ECO:0000313" key="7">
    <source>
        <dbReference type="EMBL" id="KAG0653150.1"/>
    </source>
</evidence>
<dbReference type="Pfam" id="PF11765">
    <property type="entry name" value="Hyphal_reg_CWP"/>
    <property type="match status" value="1"/>
</dbReference>
<evidence type="ECO:0000256" key="1">
    <source>
        <dbReference type="ARBA" id="ARBA00004613"/>
    </source>
</evidence>
<keyword evidence="2" id="KW-0964">Secreted</keyword>
<dbReference type="Pfam" id="PF20646">
    <property type="entry name" value="Hpf1_C"/>
    <property type="match status" value="1"/>
</dbReference>
<evidence type="ECO:0000256" key="4">
    <source>
        <dbReference type="ARBA" id="ARBA00023180"/>
    </source>
</evidence>
<dbReference type="GO" id="GO:0005576">
    <property type="term" value="C:extracellular region"/>
    <property type="evidence" value="ECO:0007669"/>
    <property type="project" value="UniProtKB-SubCell"/>
</dbReference>
<feature type="compositionally biased region" description="Low complexity" evidence="5">
    <location>
        <begin position="126"/>
        <end position="180"/>
    </location>
</feature>
<name>A0A9P6VS11_MAUEX</name>
<feature type="compositionally biased region" description="Polar residues" evidence="5">
    <location>
        <begin position="63"/>
        <end position="75"/>
    </location>
</feature>
<dbReference type="Proteomes" id="UP000750334">
    <property type="component" value="Unassembled WGS sequence"/>
</dbReference>
<organism evidence="7 8">
    <name type="scientific">Maudiozyma exigua</name>
    <name type="common">Yeast</name>
    <name type="synonym">Kazachstania exigua</name>
    <dbReference type="NCBI Taxonomy" id="34358"/>
    <lineage>
        <taxon>Eukaryota</taxon>
        <taxon>Fungi</taxon>
        <taxon>Dikarya</taxon>
        <taxon>Ascomycota</taxon>
        <taxon>Saccharomycotina</taxon>
        <taxon>Saccharomycetes</taxon>
        <taxon>Saccharomycetales</taxon>
        <taxon>Saccharomycetaceae</taxon>
        <taxon>Maudiozyma</taxon>
    </lineage>
</organism>
<feature type="non-terminal residue" evidence="7">
    <location>
        <position position="180"/>
    </location>
</feature>
<keyword evidence="4" id="KW-0325">Glycoprotein</keyword>
<dbReference type="InterPro" id="IPR021031">
    <property type="entry name" value="Hyphal-reg_cell_wall_N"/>
</dbReference>
<feature type="region of interest" description="Disordered" evidence="5">
    <location>
        <begin position="120"/>
        <end position="180"/>
    </location>
</feature>
<keyword evidence="3" id="KW-0732">Signal</keyword>
<feature type="region of interest" description="Disordered" evidence="5">
    <location>
        <begin position="63"/>
        <end position="82"/>
    </location>
</feature>
<dbReference type="InterPro" id="IPR049451">
    <property type="entry name" value="AWP2-like_YTTT_rpt"/>
</dbReference>
<dbReference type="AlphaFoldDB" id="A0A9P6VS11"/>
<dbReference type="GO" id="GO:0009277">
    <property type="term" value="C:fungal-type cell wall"/>
    <property type="evidence" value="ECO:0007669"/>
    <property type="project" value="UniProtKB-ARBA"/>
</dbReference>
<evidence type="ECO:0000259" key="6">
    <source>
        <dbReference type="Pfam" id="PF11765"/>
    </source>
</evidence>
<sequence length="180" mass="17789">IDIGTGYDHSKLFRTTSHLLIGSGIAYNAPAPDASRPANCAECTDAPNCDDALNGKSSVSTASNTFTNTDLPSPYTTTVTDSDTTETQLISFFWTTDANGSSFPMETVYTLTGSAASSLAPESKTVSSGASSEASSVASDASASASASASESSVVSSASASSASESSVASGSVSGSSSAS</sequence>
<keyword evidence="8" id="KW-1185">Reference proteome</keyword>
<comment type="subcellular location">
    <subcellularLocation>
        <location evidence="1">Secreted</location>
    </subcellularLocation>
</comment>
<proteinExistence type="predicted"/>
<evidence type="ECO:0000313" key="8">
    <source>
        <dbReference type="Proteomes" id="UP000750334"/>
    </source>
</evidence>
<feature type="non-terminal residue" evidence="7">
    <location>
        <position position="1"/>
    </location>
</feature>
<reference evidence="7 8" key="1">
    <citation type="submission" date="2020-11" db="EMBL/GenBank/DDBJ databases">
        <title>Kefir isolates.</title>
        <authorList>
            <person name="Marcisauskas S."/>
            <person name="Kim Y."/>
            <person name="Blasche S."/>
        </authorList>
    </citation>
    <scope>NUCLEOTIDE SEQUENCE [LARGE SCALE GENOMIC DNA]</scope>
    <source>
        <strain evidence="7 8">OG2</strain>
    </source>
</reference>
<accession>A0A9P6VS11</accession>
<evidence type="ECO:0000256" key="2">
    <source>
        <dbReference type="ARBA" id="ARBA00022525"/>
    </source>
</evidence>
<evidence type="ECO:0000256" key="5">
    <source>
        <dbReference type="SAM" id="MobiDB-lite"/>
    </source>
</evidence>
<dbReference type="EMBL" id="PUHR01000548">
    <property type="protein sequence ID" value="KAG0653150.1"/>
    <property type="molecule type" value="Genomic_DNA"/>
</dbReference>
<comment type="caution">
    <text evidence="7">The sequence shown here is derived from an EMBL/GenBank/DDBJ whole genome shotgun (WGS) entry which is preliminary data.</text>
</comment>
<evidence type="ECO:0000256" key="3">
    <source>
        <dbReference type="ARBA" id="ARBA00022729"/>
    </source>
</evidence>
<protein>
    <recommendedName>
        <fullName evidence="6">Hyphally-regulated cell wall protein N-terminal domain-containing protein</fullName>
    </recommendedName>
</protein>